<evidence type="ECO:0000256" key="3">
    <source>
        <dbReference type="PROSITE-ProRule" id="PRU00175"/>
    </source>
</evidence>
<reference evidence="6" key="1">
    <citation type="submission" date="2016-09" db="EMBL/GenBank/DDBJ databases">
        <authorList>
            <person name="Capua I."/>
            <person name="De Benedictis P."/>
            <person name="Joannis T."/>
            <person name="Lombin L.H."/>
            <person name="Cattoli G."/>
        </authorList>
    </citation>
    <scope>NUCLEOTIDE SEQUENCE</scope>
</reference>
<dbReference type="GO" id="GO:0043161">
    <property type="term" value="P:proteasome-mediated ubiquitin-dependent protein catabolic process"/>
    <property type="evidence" value="ECO:0007669"/>
    <property type="project" value="TreeGrafter"/>
</dbReference>
<dbReference type="GO" id="GO:0005886">
    <property type="term" value="C:plasma membrane"/>
    <property type="evidence" value="ECO:0007669"/>
    <property type="project" value="TreeGrafter"/>
</dbReference>
<dbReference type="InterPro" id="IPR001841">
    <property type="entry name" value="Znf_RING"/>
</dbReference>
<evidence type="ECO:0000313" key="6">
    <source>
        <dbReference type="EMBL" id="JAU00218.1"/>
    </source>
</evidence>
<dbReference type="GO" id="GO:0061630">
    <property type="term" value="F:ubiquitin protein ligase activity"/>
    <property type="evidence" value="ECO:0007669"/>
    <property type="project" value="TreeGrafter"/>
</dbReference>
<dbReference type="Pfam" id="PF22968">
    <property type="entry name" value="RNF34L-like_3rd"/>
    <property type="match status" value="1"/>
</dbReference>
<dbReference type="Gene3D" id="3.30.40.10">
    <property type="entry name" value="Zinc/RING finger domain, C3HC4 (zinc finger)"/>
    <property type="match status" value="1"/>
</dbReference>
<name>A0A1E1XLL9_AMBSC</name>
<organism evidence="6">
    <name type="scientific">Amblyomma sculptum</name>
    <name type="common">Tick</name>
    <dbReference type="NCBI Taxonomy" id="1581419"/>
    <lineage>
        <taxon>Eukaryota</taxon>
        <taxon>Metazoa</taxon>
        <taxon>Ecdysozoa</taxon>
        <taxon>Arthropoda</taxon>
        <taxon>Chelicerata</taxon>
        <taxon>Arachnida</taxon>
        <taxon>Acari</taxon>
        <taxon>Parasitiformes</taxon>
        <taxon>Ixodida</taxon>
        <taxon>Ixodoidea</taxon>
        <taxon>Ixodidae</taxon>
        <taxon>Amblyomminae</taxon>
        <taxon>Amblyomma</taxon>
    </lineage>
</organism>
<dbReference type="InterPro" id="IPR051728">
    <property type="entry name" value="RING-FYVE_E3_ubiquitin-ligase"/>
</dbReference>
<reference evidence="6" key="2">
    <citation type="journal article" date="2017" name="Front. Cell. Infect. Microbiol.">
        <title>Analysis of the Salivary Gland Transcriptome of Unfed and Partially Fed Amblyomma sculptum Ticks and Descriptive Proteome of the Saliva.</title>
        <authorList>
            <person name="Esteves E."/>
            <person name="Maruyama S.R."/>
            <person name="Kawahara R."/>
            <person name="Fujita A."/>
            <person name="Martins L.A."/>
            <person name="Righi A.A."/>
            <person name="Costa F.B."/>
            <person name="Palmisano G."/>
            <person name="Labruna M.B."/>
            <person name="Sa-Nunes A."/>
            <person name="Ribeiro J.M.C."/>
            <person name="Fogaca A.C."/>
        </authorList>
    </citation>
    <scope>NUCLEOTIDE SEQUENCE</scope>
</reference>
<dbReference type="FunFam" id="3.30.40.10:FF:000110">
    <property type="entry name" value="E3 ubiquitin-protein ligase RNF34 isoform X1"/>
    <property type="match status" value="1"/>
</dbReference>
<feature type="domain" description="RING-type" evidence="5">
    <location>
        <begin position="306"/>
        <end position="341"/>
    </location>
</feature>
<keyword evidence="2" id="KW-0862">Zinc</keyword>
<evidence type="ECO:0000256" key="4">
    <source>
        <dbReference type="SAM" id="MobiDB-lite"/>
    </source>
</evidence>
<dbReference type="Gene3D" id="1.10.720.140">
    <property type="match status" value="1"/>
</dbReference>
<evidence type="ECO:0000256" key="2">
    <source>
        <dbReference type="ARBA" id="ARBA00022833"/>
    </source>
</evidence>
<dbReference type="SUPFAM" id="SSF57903">
    <property type="entry name" value="FYVE/PHD zinc finger"/>
    <property type="match status" value="1"/>
</dbReference>
<feature type="compositionally biased region" description="Basic and acidic residues" evidence="4">
    <location>
        <begin position="141"/>
        <end position="160"/>
    </location>
</feature>
<dbReference type="GO" id="GO:0070936">
    <property type="term" value="P:protein K48-linked ubiquitination"/>
    <property type="evidence" value="ECO:0007669"/>
    <property type="project" value="TreeGrafter"/>
</dbReference>
<accession>A0A1E1XLL9</accession>
<dbReference type="PANTHER" id="PTHR14879">
    <property type="entry name" value="CASPASE REGULATOR, RING FINGER DOMAIN-CONTAINING"/>
    <property type="match status" value="1"/>
</dbReference>
<dbReference type="Pfam" id="PF13920">
    <property type="entry name" value="zf-C3HC4_3"/>
    <property type="match status" value="1"/>
</dbReference>
<evidence type="ECO:0000259" key="5">
    <source>
        <dbReference type="PROSITE" id="PS50089"/>
    </source>
</evidence>
<dbReference type="PANTHER" id="PTHR14879:SF15">
    <property type="entry name" value="E3 UBIQUITIN-PROTEIN LIGASE RIFIFYLIN-LIKE PROTEIN"/>
    <property type="match status" value="1"/>
</dbReference>
<sequence>MGAPAFMREFRELMNLHSDGGLFGSSHSRLGSCDSCLAKFGLLKRRHACDQCGTDFCASCVRGRRCPRCRALAGGRPALLALRARDLRALLQARGLAPPLGAREKAELVDLLLLGTAAGPEPGTTRAGRPEWPDDQVWAERPGHAERSEWQEQPECRDWPEQPQRPPPAYVPPPPPQWGGPFPATEDPFPAADALFSPAETPSEHVPAPPETEPTSSSSSSSSNGTGGDCTDAPPATVPFEMALEQFESVEELGQLSVLQMKLMLTRNFVDYRGCCEKAELHEKLSWLWHQKRKHRDDAFGEEDLCKICMEGCVDCVILDCGHMCTCTGCGKQLSECPICRQYVVRVVHVFKA</sequence>
<keyword evidence="1 3" id="KW-0863">Zinc-finger</keyword>
<dbReference type="GO" id="GO:0008270">
    <property type="term" value="F:zinc ion binding"/>
    <property type="evidence" value="ECO:0007669"/>
    <property type="project" value="UniProtKB-KW"/>
</dbReference>
<dbReference type="CDD" id="cd16500">
    <property type="entry name" value="RING-HC_CARP"/>
    <property type="match status" value="1"/>
</dbReference>
<dbReference type="InterPro" id="IPR055111">
    <property type="entry name" value="RNF34_RFFL_HeH"/>
</dbReference>
<dbReference type="GO" id="GO:1902042">
    <property type="term" value="P:negative regulation of extrinsic apoptotic signaling pathway via death domain receptors"/>
    <property type="evidence" value="ECO:0007669"/>
    <property type="project" value="TreeGrafter"/>
</dbReference>
<dbReference type="GO" id="GO:0005737">
    <property type="term" value="C:cytoplasm"/>
    <property type="evidence" value="ECO:0007669"/>
    <property type="project" value="TreeGrafter"/>
</dbReference>
<dbReference type="AlphaFoldDB" id="A0A1E1XLL9"/>
<dbReference type="InterPro" id="IPR011011">
    <property type="entry name" value="Znf_FYVE_PHD"/>
</dbReference>
<dbReference type="PROSITE" id="PS50089">
    <property type="entry name" value="ZF_RING_2"/>
    <property type="match status" value="1"/>
</dbReference>
<dbReference type="InterPro" id="IPR013083">
    <property type="entry name" value="Znf_RING/FYVE/PHD"/>
</dbReference>
<proteinExistence type="evidence at transcript level"/>
<feature type="region of interest" description="Disordered" evidence="4">
    <location>
        <begin position="141"/>
        <end position="236"/>
    </location>
</feature>
<evidence type="ECO:0000256" key="1">
    <source>
        <dbReference type="ARBA" id="ARBA00022771"/>
    </source>
</evidence>
<feature type="compositionally biased region" description="Pro residues" evidence="4">
    <location>
        <begin position="163"/>
        <end position="178"/>
    </location>
</feature>
<dbReference type="SUPFAM" id="SSF57850">
    <property type="entry name" value="RING/U-box"/>
    <property type="match status" value="1"/>
</dbReference>
<protein>
    <submittedName>
        <fullName evidence="6">Putative e3 ubiquitin-protein ligase rnf34</fullName>
    </submittedName>
</protein>
<keyword evidence="1 3" id="KW-0479">Metal-binding</keyword>
<dbReference type="EMBL" id="GFAA01003217">
    <property type="protein sequence ID" value="JAU00218.1"/>
    <property type="molecule type" value="mRNA"/>
</dbReference>